<dbReference type="Proteomes" id="UP001063166">
    <property type="component" value="Unassembled WGS sequence"/>
</dbReference>
<name>A0A9P3UQL0_LYOSH</name>
<feature type="region of interest" description="Disordered" evidence="1">
    <location>
        <begin position="1"/>
        <end position="32"/>
    </location>
</feature>
<proteinExistence type="predicted"/>
<dbReference type="EMBL" id="BRPK01000010">
    <property type="protein sequence ID" value="GLB41768.1"/>
    <property type="molecule type" value="Genomic_DNA"/>
</dbReference>
<organism evidence="2 3">
    <name type="scientific">Lyophyllum shimeji</name>
    <name type="common">Hon-shimeji</name>
    <name type="synonym">Tricholoma shimeji</name>
    <dbReference type="NCBI Taxonomy" id="47721"/>
    <lineage>
        <taxon>Eukaryota</taxon>
        <taxon>Fungi</taxon>
        <taxon>Dikarya</taxon>
        <taxon>Basidiomycota</taxon>
        <taxon>Agaricomycotina</taxon>
        <taxon>Agaricomycetes</taxon>
        <taxon>Agaricomycetidae</taxon>
        <taxon>Agaricales</taxon>
        <taxon>Tricholomatineae</taxon>
        <taxon>Lyophyllaceae</taxon>
        <taxon>Lyophyllum</taxon>
    </lineage>
</organism>
<protein>
    <submittedName>
        <fullName evidence="2">Uncharacterized protein</fullName>
    </submittedName>
</protein>
<evidence type="ECO:0000313" key="3">
    <source>
        <dbReference type="Proteomes" id="UP001063166"/>
    </source>
</evidence>
<feature type="compositionally biased region" description="Acidic residues" evidence="1">
    <location>
        <begin position="8"/>
        <end position="18"/>
    </location>
</feature>
<reference evidence="2" key="1">
    <citation type="submission" date="2022-07" db="EMBL/GenBank/DDBJ databases">
        <title>The genome of Lyophyllum shimeji provides insight into the initial evolution of ectomycorrhizal fungal genome.</title>
        <authorList>
            <person name="Kobayashi Y."/>
            <person name="Shibata T."/>
            <person name="Hirakawa H."/>
            <person name="Shigenobu S."/>
            <person name="Nishiyama T."/>
            <person name="Yamada A."/>
            <person name="Hasebe M."/>
            <person name="Kawaguchi M."/>
        </authorList>
    </citation>
    <scope>NUCLEOTIDE SEQUENCE</scope>
    <source>
        <strain evidence="2">AT787</strain>
    </source>
</reference>
<keyword evidence="3" id="KW-1185">Reference proteome</keyword>
<accession>A0A9P3UQL0</accession>
<sequence length="87" mass="9561">MAFHTTDNLEETTTEPESVEVKAMPRFPSPLESRARHRVIHALCPANQVIQPDFQGTAEQVTPTSLIRRAVPGPTSQCTTARPIPVV</sequence>
<dbReference type="AlphaFoldDB" id="A0A9P3UQL0"/>
<evidence type="ECO:0000256" key="1">
    <source>
        <dbReference type="SAM" id="MobiDB-lite"/>
    </source>
</evidence>
<gene>
    <name evidence="2" type="ORF">LshimejAT787_1003680</name>
</gene>
<comment type="caution">
    <text evidence="2">The sequence shown here is derived from an EMBL/GenBank/DDBJ whole genome shotgun (WGS) entry which is preliminary data.</text>
</comment>
<evidence type="ECO:0000313" key="2">
    <source>
        <dbReference type="EMBL" id="GLB41768.1"/>
    </source>
</evidence>